<evidence type="ECO:0000313" key="2">
    <source>
        <dbReference type="Proteomes" id="UP001055879"/>
    </source>
</evidence>
<reference evidence="1 2" key="2">
    <citation type="journal article" date="2022" name="Mol. Ecol. Resour.">
        <title>The genomes of chicory, endive, great burdock and yacon provide insights into Asteraceae paleo-polyploidization history and plant inulin production.</title>
        <authorList>
            <person name="Fan W."/>
            <person name="Wang S."/>
            <person name="Wang H."/>
            <person name="Wang A."/>
            <person name="Jiang F."/>
            <person name="Liu H."/>
            <person name="Zhao H."/>
            <person name="Xu D."/>
            <person name="Zhang Y."/>
        </authorList>
    </citation>
    <scope>NUCLEOTIDE SEQUENCE [LARGE SCALE GENOMIC DNA]</scope>
    <source>
        <strain evidence="2">cv. Niubang</strain>
    </source>
</reference>
<dbReference type="EMBL" id="CM042059">
    <property type="protein sequence ID" value="KAI3681686.1"/>
    <property type="molecule type" value="Genomic_DNA"/>
</dbReference>
<name>A0ACB8Y9F2_ARCLA</name>
<comment type="caution">
    <text evidence="1">The sequence shown here is derived from an EMBL/GenBank/DDBJ whole genome shotgun (WGS) entry which is preliminary data.</text>
</comment>
<evidence type="ECO:0000313" key="1">
    <source>
        <dbReference type="EMBL" id="KAI3681686.1"/>
    </source>
</evidence>
<protein>
    <submittedName>
        <fullName evidence="1">Uncharacterized protein</fullName>
    </submittedName>
</protein>
<accession>A0ACB8Y9F2</accession>
<gene>
    <name evidence="1" type="ORF">L6452_36489</name>
</gene>
<reference evidence="2" key="1">
    <citation type="journal article" date="2022" name="Mol. Ecol. Resour.">
        <title>The genomes of chicory, endive, great burdock and yacon provide insights into Asteraceae palaeo-polyploidization history and plant inulin production.</title>
        <authorList>
            <person name="Fan W."/>
            <person name="Wang S."/>
            <person name="Wang H."/>
            <person name="Wang A."/>
            <person name="Jiang F."/>
            <person name="Liu H."/>
            <person name="Zhao H."/>
            <person name="Xu D."/>
            <person name="Zhang Y."/>
        </authorList>
    </citation>
    <scope>NUCLEOTIDE SEQUENCE [LARGE SCALE GENOMIC DNA]</scope>
    <source>
        <strain evidence="2">cv. Niubang</strain>
    </source>
</reference>
<keyword evidence="2" id="KW-1185">Reference proteome</keyword>
<proteinExistence type="predicted"/>
<sequence>MEAYKRWVRRNKEYVHSLESLANGLTWLLPERFSETEIGPEAVTSILGIVTAVNEHIIETTPSQMHTRPSESSSFPYSLCLTLLKDMETLVEVVAQHYYGDDNKWNFIAVTEATKVLARLALLWDSGYKMLLHGGETMNDGKDPNDANQQHGRGRLLQQGQNGNLTREGRALSAMSRFGENARVLSDPTWFRRVEHHQRAIMELPETSVKRPTLSSFLSEKGLPGGLFLMGEFMFIARPLIYVLLIRKYGLRSWLPWFVSLSIDLIGMSSSTISLTNHKDRGLSLSDSEKDELRRRKLLLALYLMRDPCFGKYTRQRLESTEKTLEHVPVVGFLAGKLIELLVGAQTRYTYTSGS</sequence>
<dbReference type="Proteomes" id="UP001055879">
    <property type="component" value="Linkage Group LG13"/>
</dbReference>
<organism evidence="1 2">
    <name type="scientific">Arctium lappa</name>
    <name type="common">Greater burdock</name>
    <name type="synonym">Lappa major</name>
    <dbReference type="NCBI Taxonomy" id="4217"/>
    <lineage>
        <taxon>Eukaryota</taxon>
        <taxon>Viridiplantae</taxon>
        <taxon>Streptophyta</taxon>
        <taxon>Embryophyta</taxon>
        <taxon>Tracheophyta</taxon>
        <taxon>Spermatophyta</taxon>
        <taxon>Magnoliopsida</taxon>
        <taxon>eudicotyledons</taxon>
        <taxon>Gunneridae</taxon>
        <taxon>Pentapetalae</taxon>
        <taxon>asterids</taxon>
        <taxon>campanulids</taxon>
        <taxon>Asterales</taxon>
        <taxon>Asteraceae</taxon>
        <taxon>Carduoideae</taxon>
        <taxon>Cardueae</taxon>
        <taxon>Arctiinae</taxon>
        <taxon>Arctium</taxon>
    </lineage>
</organism>